<evidence type="ECO:0000256" key="3">
    <source>
        <dbReference type="ARBA" id="ARBA00023125"/>
    </source>
</evidence>
<dbReference type="SMART" id="SM00279">
    <property type="entry name" value="HhH2"/>
    <property type="match status" value="1"/>
</dbReference>
<gene>
    <name evidence="5" type="ORF">PCAL00307_LOCUS11430</name>
</gene>
<dbReference type="AlphaFoldDB" id="A0A7S3ZWC0"/>
<sequence>MPPELRPQVADAAAVARAFSAAVVCVDGYEADDVIATLAARHRGEGVDVLTGDKDLLQLAAYDGVRILDPQGDPVDAAKKFGVPPGRIGDYLALVGDASDNVAGVRGCGPKSAVALIEAFGDLDAILAGAPDSDAVPKRARAAIAACDGEALRRDRRLVMLREDVPLPPLAFDPFAWDNVLAMADRFEFTTFRRRAEALMRDDGLK</sequence>
<dbReference type="InterPro" id="IPR038969">
    <property type="entry name" value="FEN"/>
</dbReference>
<evidence type="ECO:0000256" key="1">
    <source>
        <dbReference type="ARBA" id="ARBA00022722"/>
    </source>
</evidence>
<evidence type="ECO:0000259" key="4">
    <source>
        <dbReference type="SMART" id="SM00475"/>
    </source>
</evidence>
<feature type="domain" description="5'-3' exonuclease" evidence="4">
    <location>
        <begin position="1"/>
        <end position="178"/>
    </location>
</feature>
<dbReference type="GO" id="GO:0008409">
    <property type="term" value="F:5'-3' exonuclease activity"/>
    <property type="evidence" value="ECO:0007669"/>
    <property type="project" value="InterPro"/>
</dbReference>
<dbReference type="EMBL" id="HBIW01013317">
    <property type="protein sequence ID" value="CAE0695994.1"/>
    <property type="molecule type" value="Transcribed_RNA"/>
</dbReference>
<evidence type="ECO:0000256" key="2">
    <source>
        <dbReference type="ARBA" id="ARBA00022801"/>
    </source>
</evidence>
<dbReference type="Pfam" id="PF01367">
    <property type="entry name" value="5_3_exonuc"/>
    <property type="match status" value="1"/>
</dbReference>
<dbReference type="InterPro" id="IPR002421">
    <property type="entry name" value="5-3_exonuclease"/>
</dbReference>
<dbReference type="GO" id="GO:0003677">
    <property type="term" value="F:DNA binding"/>
    <property type="evidence" value="ECO:0007669"/>
    <property type="project" value="UniProtKB-KW"/>
</dbReference>
<evidence type="ECO:0000313" key="5">
    <source>
        <dbReference type="EMBL" id="CAE0695994.1"/>
    </source>
</evidence>
<dbReference type="Pfam" id="PF02739">
    <property type="entry name" value="5_3_exonuc_N"/>
    <property type="match status" value="1"/>
</dbReference>
<keyword evidence="2" id="KW-0378">Hydrolase</keyword>
<dbReference type="InterPro" id="IPR020045">
    <property type="entry name" value="DNA_polI_H3TH"/>
</dbReference>
<dbReference type="Gene3D" id="3.40.50.1010">
    <property type="entry name" value="5'-nuclease"/>
    <property type="match status" value="1"/>
</dbReference>
<keyword evidence="1" id="KW-0540">Nuclease</keyword>
<dbReference type="SUPFAM" id="SSF88723">
    <property type="entry name" value="PIN domain-like"/>
    <property type="match status" value="1"/>
</dbReference>
<dbReference type="InterPro" id="IPR008918">
    <property type="entry name" value="HhH2"/>
</dbReference>
<keyword evidence="3" id="KW-0238">DNA-binding</keyword>
<dbReference type="InterPro" id="IPR036279">
    <property type="entry name" value="5-3_exonuclease_C_sf"/>
</dbReference>
<reference evidence="5" key="1">
    <citation type="submission" date="2021-01" db="EMBL/GenBank/DDBJ databases">
        <authorList>
            <person name="Corre E."/>
            <person name="Pelletier E."/>
            <person name="Niang G."/>
            <person name="Scheremetjew M."/>
            <person name="Finn R."/>
            <person name="Kale V."/>
            <person name="Holt S."/>
            <person name="Cochrane G."/>
            <person name="Meng A."/>
            <person name="Brown T."/>
            <person name="Cohen L."/>
        </authorList>
    </citation>
    <scope>NUCLEOTIDE SEQUENCE</scope>
    <source>
        <strain evidence="5">CCMP1756</strain>
    </source>
</reference>
<dbReference type="InterPro" id="IPR029060">
    <property type="entry name" value="PIN-like_dom_sf"/>
</dbReference>
<proteinExistence type="predicted"/>
<dbReference type="InterPro" id="IPR020046">
    <property type="entry name" value="5-3_exonucl_a-hlix_arch_N"/>
</dbReference>
<accession>A0A7S3ZWC0</accession>
<dbReference type="GO" id="GO:0033567">
    <property type="term" value="P:DNA replication, Okazaki fragment processing"/>
    <property type="evidence" value="ECO:0007669"/>
    <property type="project" value="InterPro"/>
</dbReference>
<dbReference type="PANTHER" id="PTHR42646:SF2">
    <property type="entry name" value="5'-3' EXONUCLEASE FAMILY PROTEIN"/>
    <property type="match status" value="1"/>
</dbReference>
<organism evidence="5">
    <name type="scientific">Pelagomonas calceolata</name>
    <dbReference type="NCBI Taxonomy" id="35677"/>
    <lineage>
        <taxon>Eukaryota</taxon>
        <taxon>Sar</taxon>
        <taxon>Stramenopiles</taxon>
        <taxon>Ochrophyta</taxon>
        <taxon>Pelagophyceae</taxon>
        <taxon>Pelagomonadales</taxon>
        <taxon>Pelagomonadaceae</taxon>
        <taxon>Pelagomonas</taxon>
    </lineage>
</organism>
<dbReference type="GO" id="GO:0017108">
    <property type="term" value="F:5'-flap endonuclease activity"/>
    <property type="evidence" value="ECO:0007669"/>
    <property type="project" value="InterPro"/>
</dbReference>
<protein>
    <recommendedName>
        <fullName evidence="4">5'-3' exonuclease domain-containing protein</fullName>
    </recommendedName>
</protein>
<dbReference type="SMART" id="SM00475">
    <property type="entry name" value="53EXOc"/>
    <property type="match status" value="1"/>
</dbReference>
<dbReference type="PANTHER" id="PTHR42646">
    <property type="entry name" value="FLAP ENDONUCLEASE XNI"/>
    <property type="match status" value="1"/>
</dbReference>
<dbReference type="CDD" id="cd09898">
    <property type="entry name" value="H3TH_53EXO"/>
    <property type="match status" value="1"/>
</dbReference>
<name>A0A7S3ZWC0_9STRA</name>
<dbReference type="SUPFAM" id="SSF47807">
    <property type="entry name" value="5' to 3' exonuclease, C-terminal subdomain"/>
    <property type="match status" value="1"/>
</dbReference>
<dbReference type="Gene3D" id="1.10.150.20">
    <property type="entry name" value="5' to 3' exonuclease, C-terminal subdomain"/>
    <property type="match status" value="1"/>
</dbReference>